<dbReference type="InterPro" id="IPR040400">
    <property type="entry name" value="BAG5/6/7/8"/>
</dbReference>
<reference evidence="3" key="1">
    <citation type="submission" date="2025-08" db="UniProtKB">
        <authorList>
            <consortium name="RefSeq"/>
        </authorList>
    </citation>
    <scope>IDENTIFICATION</scope>
</reference>
<evidence type="ECO:0000256" key="1">
    <source>
        <dbReference type="ARBA" id="ARBA00023186"/>
    </source>
</evidence>
<proteinExistence type="predicted"/>
<dbReference type="SUPFAM" id="SSF63491">
    <property type="entry name" value="BAG domain"/>
    <property type="match status" value="1"/>
</dbReference>
<dbReference type="AlphaFoldDB" id="A0AB40B645"/>
<evidence type="ECO:0000313" key="3">
    <source>
        <dbReference type="RefSeq" id="XP_039122544.1"/>
    </source>
</evidence>
<dbReference type="GeneID" id="120259074"/>
<gene>
    <name evidence="3" type="primary">LOC120259074</name>
</gene>
<evidence type="ECO:0000313" key="2">
    <source>
        <dbReference type="Proteomes" id="UP001515500"/>
    </source>
</evidence>
<sequence>MSLSKRSHLMDPISASLILREYSIFKPSSPPCYSPLVDIVDDELAFALDLVSPKFPSVFDLPVISPLDFFEGATDLVQFNRASSHFRRLHDRAETELHLRNLSDRVAALEIGFDLAMKPKPADQERKYKWTAEIKGPKGEGFDRKYKLTAVKGAAQKNVKWTAEITGKGKDAPMTRTYTFQASTVPSEANKEKHNKVEMGKKEASSGKRVVEIEEPVNRGAIVLKQAFAKRAFDHSKGKRKELSPQDAALIIQMSFRAHLVRRSQVLRGLRDLAVAKAKLKEIRALFSNYSYRRRIEVDAEERQRFSEKIIVLLLTVDAIEGLDYIIRAAKRSMVVELEGMLEVVDPQPLGKLGSMKRRQFDLPTGGSISREMAMGVAEVVQMLDEEDNHGNTLSGVSL</sequence>
<dbReference type="RefSeq" id="XP_039122544.1">
    <property type="nucleotide sequence ID" value="XM_039266610.1"/>
</dbReference>
<protein>
    <submittedName>
        <fullName evidence="3">BAG family molecular chaperone regulator 7-like</fullName>
    </submittedName>
</protein>
<dbReference type="PANTHER" id="PTHR33322:SF3">
    <property type="entry name" value="BAG FAMILY MOLECULAR CHAPERONE REGULATOR 7"/>
    <property type="match status" value="1"/>
</dbReference>
<organism evidence="2 3">
    <name type="scientific">Dioscorea cayennensis subsp. rotundata</name>
    <name type="common">White Guinea yam</name>
    <name type="synonym">Dioscorea rotundata</name>
    <dbReference type="NCBI Taxonomy" id="55577"/>
    <lineage>
        <taxon>Eukaryota</taxon>
        <taxon>Viridiplantae</taxon>
        <taxon>Streptophyta</taxon>
        <taxon>Embryophyta</taxon>
        <taxon>Tracheophyta</taxon>
        <taxon>Spermatophyta</taxon>
        <taxon>Magnoliopsida</taxon>
        <taxon>Liliopsida</taxon>
        <taxon>Dioscoreales</taxon>
        <taxon>Dioscoreaceae</taxon>
        <taxon>Dioscorea</taxon>
    </lineage>
</organism>
<dbReference type="Proteomes" id="UP001515500">
    <property type="component" value="Chromosome 4"/>
</dbReference>
<name>A0AB40B645_DIOCR</name>
<dbReference type="GO" id="GO:0006457">
    <property type="term" value="P:protein folding"/>
    <property type="evidence" value="ECO:0007669"/>
    <property type="project" value="TreeGrafter"/>
</dbReference>
<dbReference type="PANTHER" id="PTHR33322">
    <property type="entry name" value="BAG DOMAIN CONTAINING PROTEIN, EXPRESSED"/>
    <property type="match status" value="1"/>
</dbReference>
<dbReference type="GO" id="GO:0009506">
    <property type="term" value="C:plasmodesma"/>
    <property type="evidence" value="ECO:0007669"/>
    <property type="project" value="TreeGrafter"/>
</dbReference>
<accession>A0AB40B645</accession>
<keyword evidence="2" id="KW-1185">Reference proteome</keyword>
<keyword evidence="1" id="KW-0143">Chaperone</keyword>